<accession>I4C6V8</accession>
<sequence length="414" mass="46454">MDRHNSKEELVQEIRALRRKINELENQIASTLIPGKHEVGPQPATEFGRKFLEAIRTKDFLQGILDSSTLVSIVLTDLDQNVLFWNTGAQNIFGYSSDEMIGSKITRLYPPDALSTETVEQLRTVIRTKSGAVHGNMQQLTKDGRTLIISLALSPMIDTDGEVQGILGVGLDVTEEILRQEEILKLLEQVQTTQDMAVFSLAKLAESRDAETGSHLIRIQKYCRILCNRLSDMHQYRDIVTDHYTTDLIRSAVLHDIGKVAMPDSILLSHELFTVTEREIMKRHTLLGGKALEEAVTTLGEKSFLSLGMEVAYYHHEKWDGTGYPYGLKGEEIPLSARIVSLVDVYDALTSERRYKRPFSHEEASLIIQEGRANHFDPGLVDAFSDVQQEFHIIRDAIAGPLTGSDFSETMASI</sequence>
<name>I4C6V8_DESTA</name>
<dbReference type="InterPro" id="IPR003607">
    <property type="entry name" value="HD/PDEase_dom"/>
</dbReference>
<dbReference type="PROSITE" id="PS51832">
    <property type="entry name" value="HD_GYP"/>
    <property type="match status" value="1"/>
</dbReference>
<dbReference type="SMART" id="SM00091">
    <property type="entry name" value="PAS"/>
    <property type="match status" value="1"/>
</dbReference>
<dbReference type="SUPFAM" id="SSF109604">
    <property type="entry name" value="HD-domain/PDEase-like"/>
    <property type="match status" value="1"/>
</dbReference>
<dbReference type="GO" id="GO:0006355">
    <property type="term" value="P:regulation of DNA-templated transcription"/>
    <property type="evidence" value="ECO:0007669"/>
    <property type="project" value="InterPro"/>
</dbReference>
<gene>
    <name evidence="4" type="ordered locus">Desti_2619</name>
</gene>
<dbReference type="CDD" id="cd00130">
    <property type="entry name" value="PAS"/>
    <property type="match status" value="1"/>
</dbReference>
<organism evidence="4 5">
    <name type="scientific">Desulfomonile tiedjei (strain ATCC 49306 / DSM 6799 / DCB-1)</name>
    <dbReference type="NCBI Taxonomy" id="706587"/>
    <lineage>
        <taxon>Bacteria</taxon>
        <taxon>Pseudomonadati</taxon>
        <taxon>Thermodesulfobacteriota</taxon>
        <taxon>Desulfomonilia</taxon>
        <taxon>Desulfomonilales</taxon>
        <taxon>Desulfomonilaceae</taxon>
        <taxon>Desulfomonile</taxon>
    </lineage>
</organism>
<dbReference type="PROSITE" id="PS50113">
    <property type="entry name" value="PAC"/>
    <property type="match status" value="1"/>
</dbReference>
<dbReference type="NCBIfam" id="TIGR00229">
    <property type="entry name" value="sensory_box"/>
    <property type="match status" value="1"/>
</dbReference>
<dbReference type="InterPro" id="IPR000700">
    <property type="entry name" value="PAS-assoc_C"/>
</dbReference>
<dbReference type="SMART" id="SM00471">
    <property type="entry name" value="HDc"/>
    <property type="match status" value="1"/>
</dbReference>
<dbReference type="OrthoDB" id="9764337at2"/>
<evidence type="ECO:0000259" key="3">
    <source>
        <dbReference type="PROSITE" id="PS51832"/>
    </source>
</evidence>
<dbReference type="eggNOG" id="COG3829">
    <property type="taxonomic scope" value="Bacteria"/>
</dbReference>
<dbReference type="InterPro" id="IPR035965">
    <property type="entry name" value="PAS-like_dom_sf"/>
</dbReference>
<dbReference type="PROSITE" id="PS50112">
    <property type="entry name" value="PAS"/>
    <property type="match status" value="1"/>
</dbReference>
<dbReference type="Proteomes" id="UP000006055">
    <property type="component" value="Chromosome"/>
</dbReference>
<dbReference type="PANTHER" id="PTHR45228">
    <property type="entry name" value="CYCLIC DI-GMP PHOSPHODIESTERASE TM_0186-RELATED"/>
    <property type="match status" value="1"/>
</dbReference>
<dbReference type="STRING" id="706587.Desti_2619"/>
<dbReference type="RefSeq" id="WP_014810440.1">
    <property type="nucleotide sequence ID" value="NC_018025.1"/>
</dbReference>
<dbReference type="PANTHER" id="PTHR45228:SF5">
    <property type="entry name" value="CYCLIC DI-GMP PHOSPHODIESTERASE VC_1348-RELATED"/>
    <property type="match status" value="1"/>
</dbReference>
<dbReference type="Gene3D" id="1.10.3210.10">
    <property type="entry name" value="Hypothetical protein af1432"/>
    <property type="match status" value="1"/>
</dbReference>
<keyword evidence="5" id="KW-1185">Reference proteome</keyword>
<dbReference type="Pfam" id="PF00989">
    <property type="entry name" value="PAS"/>
    <property type="match status" value="1"/>
</dbReference>
<dbReference type="PATRIC" id="fig|706587.4.peg.2996"/>
<proteinExistence type="predicted"/>
<evidence type="ECO:0000313" key="5">
    <source>
        <dbReference type="Proteomes" id="UP000006055"/>
    </source>
</evidence>
<feature type="domain" description="PAS" evidence="1">
    <location>
        <begin position="57"/>
        <end position="129"/>
    </location>
</feature>
<feature type="domain" description="HD-GYP" evidence="3">
    <location>
        <begin position="190"/>
        <end position="400"/>
    </location>
</feature>
<dbReference type="InterPro" id="IPR001610">
    <property type="entry name" value="PAC"/>
</dbReference>
<dbReference type="InterPro" id="IPR052020">
    <property type="entry name" value="Cyclic_di-GMP/3'3'-cGAMP_PDE"/>
</dbReference>
<dbReference type="AlphaFoldDB" id="I4C6V8"/>
<reference evidence="5" key="1">
    <citation type="submission" date="2012-06" db="EMBL/GenBank/DDBJ databases">
        <title>Complete sequence of chromosome of Desulfomonile tiedjei DSM 6799.</title>
        <authorList>
            <person name="Lucas S."/>
            <person name="Copeland A."/>
            <person name="Lapidus A."/>
            <person name="Glavina del Rio T."/>
            <person name="Dalin E."/>
            <person name="Tice H."/>
            <person name="Bruce D."/>
            <person name="Goodwin L."/>
            <person name="Pitluck S."/>
            <person name="Peters L."/>
            <person name="Ovchinnikova G."/>
            <person name="Zeytun A."/>
            <person name="Lu M."/>
            <person name="Kyrpides N."/>
            <person name="Mavromatis K."/>
            <person name="Ivanova N."/>
            <person name="Brettin T."/>
            <person name="Detter J.C."/>
            <person name="Han C."/>
            <person name="Larimer F."/>
            <person name="Land M."/>
            <person name="Hauser L."/>
            <person name="Markowitz V."/>
            <person name="Cheng J.-F."/>
            <person name="Hugenholtz P."/>
            <person name="Woyke T."/>
            <person name="Wu D."/>
            <person name="Spring S."/>
            <person name="Schroeder M."/>
            <person name="Brambilla E."/>
            <person name="Klenk H.-P."/>
            <person name="Eisen J.A."/>
        </authorList>
    </citation>
    <scope>NUCLEOTIDE SEQUENCE [LARGE SCALE GENOMIC DNA]</scope>
    <source>
        <strain evidence="5">ATCC 49306 / DSM 6799 / DCB-1</strain>
    </source>
</reference>
<evidence type="ECO:0000259" key="1">
    <source>
        <dbReference type="PROSITE" id="PS50112"/>
    </source>
</evidence>
<dbReference type="KEGG" id="dti:Desti_2619"/>
<dbReference type="CDD" id="cd00077">
    <property type="entry name" value="HDc"/>
    <property type="match status" value="1"/>
</dbReference>
<dbReference type="eggNOG" id="COG3437">
    <property type="taxonomic scope" value="Bacteria"/>
</dbReference>
<dbReference type="Gene3D" id="3.30.450.20">
    <property type="entry name" value="PAS domain"/>
    <property type="match status" value="1"/>
</dbReference>
<dbReference type="InterPro" id="IPR013767">
    <property type="entry name" value="PAS_fold"/>
</dbReference>
<dbReference type="InterPro" id="IPR000014">
    <property type="entry name" value="PAS"/>
</dbReference>
<dbReference type="Pfam" id="PF13487">
    <property type="entry name" value="HD_5"/>
    <property type="match status" value="1"/>
</dbReference>
<dbReference type="EMBL" id="CP003360">
    <property type="protein sequence ID" value="AFM25299.1"/>
    <property type="molecule type" value="Genomic_DNA"/>
</dbReference>
<protein>
    <submittedName>
        <fullName evidence="4">PAS domain S-box</fullName>
    </submittedName>
</protein>
<dbReference type="InterPro" id="IPR037522">
    <property type="entry name" value="HD_GYP_dom"/>
</dbReference>
<evidence type="ECO:0000313" key="4">
    <source>
        <dbReference type="EMBL" id="AFM25299.1"/>
    </source>
</evidence>
<dbReference type="HOGENOM" id="CLU_663476_0_0_7"/>
<feature type="domain" description="PAC" evidence="2">
    <location>
        <begin position="133"/>
        <end position="185"/>
    </location>
</feature>
<dbReference type="SUPFAM" id="SSF55785">
    <property type="entry name" value="PYP-like sensor domain (PAS domain)"/>
    <property type="match status" value="1"/>
</dbReference>
<evidence type="ECO:0000259" key="2">
    <source>
        <dbReference type="PROSITE" id="PS50113"/>
    </source>
</evidence>
<dbReference type="SMART" id="SM00086">
    <property type="entry name" value="PAC"/>
    <property type="match status" value="1"/>
</dbReference>